<gene>
    <name evidence="14" type="ORF">SCHCODRAFT_47645</name>
</gene>
<dbReference type="InterPro" id="IPR002156">
    <property type="entry name" value="RNaseH_domain"/>
</dbReference>
<evidence type="ECO:0000313" key="14">
    <source>
        <dbReference type="EMBL" id="EFJ03462.1"/>
    </source>
</evidence>
<dbReference type="PANTHER" id="PTHR10642">
    <property type="entry name" value="RIBONUCLEASE H1"/>
    <property type="match status" value="1"/>
</dbReference>
<evidence type="ECO:0000256" key="11">
    <source>
        <dbReference type="ARBA" id="ARBA00022842"/>
    </source>
</evidence>
<dbReference type="eggNOG" id="KOG3752">
    <property type="taxonomic scope" value="Eukaryota"/>
</dbReference>
<dbReference type="GO" id="GO:0000287">
    <property type="term" value="F:magnesium ion binding"/>
    <property type="evidence" value="ECO:0007669"/>
    <property type="project" value="InterPro"/>
</dbReference>
<dbReference type="SUPFAM" id="SSF53098">
    <property type="entry name" value="Ribonuclease H-like"/>
    <property type="match status" value="1"/>
</dbReference>
<dbReference type="FunCoup" id="D8PMA4">
    <property type="interactions" value="55"/>
</dbReference>
<evidence type="ECO:0000256" key="8">
    <source>
        <dbReference type="ARBA" id="ARBA00022723"/>
    </source>
</evidence>
<evidence type="ECO:0000256" key="12">
    <source>
        <dbReference type="SAM" id="MobiDB-lite"/>
    </source>
</evidence>
<keyword evidence="11" id="KW-0460">Magnesium</keyword>
<evidence type="ECO:0000313" key="15">
    <source>
        <dbReference type="Proteomes" id="UP000007431"/>
    </source>
</evidence>
<dbReference type="InterPro" id="IPR037056">
    <property type="entry name" value="RNase_H1_N_sf"/>
</dbReference>
<protein>
    <recommendedName>
        <fullName evidence="6">Ribonuclease H</fullName>
        <ecNumber evidence="5">3.1.26.4</ecNumber>
    </recommendedName>
</protein>
<comment type="function">
    <text evidence="3">Endonuclease that specifically degrades the RNA of RNA-DNA hybrids.</text>
</comment>
<feature type="region of interest" description="Disordered" evidence="12">
    <location>
        <begin position="57"/>
        <end position="117"/>
    </location>
</feature>
<keyword evidence="10" id="KW-0378">Hydrolase</keyword>
<dbReference type="SUPFAM" id="SSF55658">
    <property type="entry name" value="L9 N-domain-like"/>
    <property type="match status" value="1"/>
</dbReference>
<dbReference type="InterPro" id="IPR011320">
    <property type="entry name" value="RNase_H1_N"/>
</dbReference>
<dbReference type="EC" id="3.1.26.4" evidence="5"/>
<dbReference type="PANTHER" id="PTHR10642:SF26">
    <property type="entry name" value="RIBONUCLEASE H1"/>
    <property type="match status" value="1"/>
</dbReference>
<dbReference type="InterPro" id="IPR050092">
    <property type="entry name" value="RNase_H"/>
</dbReference>
<dbReference type="PIRSF" id="PIRSF036852">
    <property type="entry name" value="Ribonuclease_H1_euk"/>
    <property type="match status" value="1"/>
</dbReference>
<evidence type="ECO:0000256" key="3">
    <source>
        <dbReference type="ARBA" id="ARBA00004065"/>
    </source>
</evidence>
<comment type="catalytic activity">
    <reaction evidence="1">
        <text>Endonucleolytic cleavage to 5'-phosphomonoester.</text>
        <dbReference type="EC" id="3.1.26.4"/>
    </reaction>
</comment>
<dbReference type="OMA" id="ELWYGLY"/>
<evidence type="ECO:0000256" key="2">
    <source>
        <dbReference type="ARBA" id="ARBA00001946"/>
    </source>
</evidence>
<comment type="similarity">
    <text evidence="4">Belongs to the RNase H family.</text>
</comment>
<comment type="cofactor">
    <cofactor evidence="2">
        <name>Mg(2+)</name>
        <dbReference type="ChEBI" id="CHEBI:18420"/>
    </cofactor>
</comment>
<dbReference type="Pfam" id="PF01693">
    <property type="entry name" value="Cauli_VI"/>
    <property type="match status" value="1"/>
</dbReference>
<dbReference type="Pfam" id="PF00075">
    <property type="entry name" value="RNase_H"/>
    <property type="match status" value="1"/>
</dbReference>
<evidence type="ECO:0000256" key="10">
    <source>
        <dbReference type="ARBA" id="ARBA00022801"/>
    </source>
</evidence>
<evidence type="ECO:0000256" key="7">
    <source>
        <dbReference type="ARBA" id="ARBA00022722"/>
    </source>
</evidence>
<dbReference type="GO" id="GO:0043137">
    <property type="term" value="P:DNA replication, removal of RNA primer"/>
    <property type="evidence" value="ECO:0007669"/>
    <property type="project" value="TreeGrafter"/>
</dbReference>
<keyword evidence="15" id="KW-1185">Reference proteome</keyword>
<sequence length="266" mass="28949">MSKRTKFYAVHKGSQTGVFETWCVAVTDCEVQVKNFPGARYRAFFSRAEAEKFVQYGPGGGPATPAPASASPIVQTPGPSKFKPAVMPSTPNAAAPSTSKAVGKRPASEMQAETGSEGEWDVVYTDGACSGNGRPGSLAGVGVWYGVGDERNMSERCPGDQTNNRAELIAIARVLETFPYKRDRPLKIMTDSKYSIQCFRDWIPNWRNRGWRKANGEPVLNVGLIKYIDSLLEFRSRLGHKVRLEHVRGHSGVPGNEGADRLAVAG</sequence>
<dbReference type="InterPro" id="IPR012337">
    <property type="entry name" value="RNaseH-like_sf"/>
</dbReference>
<dbReference type="InParanoid" id="D8PMA4"/>
<dbReference type="AlphaFoldDB" id="D8PMA4"/>
<dbReference type="STRING" id="578458.D8PMA4"/>
<dbReference type="Proteomes" id="UP000007431">
    <property type="component" value="Unassembled WGS sequence"/>
</dbReference>
<proteinExistence type="inferred from homology"/>
<keyword evidence="8" id="KW-0479">Metal-binding</keyword>
<feature type="compositionally biased region" description="Polar residues" evidence="12">
    <location>
        <begin position="89"/>
        <end position="100"/>
    </location>
</feature>
<dbReference type="VEuPathDB" id="FungiDB:SCHCODRAFT_02613515"/>
<evidence type="ECO:0000256" key="5">
    <source>
        <dbReference type="ARBA" id="ARBA00012180"/>
    </source>
</evidence>
<dbReference type="GO" id="GO:0004523">
    <property type="term" value="F:RNA-DNA hybrid ribonuclease activity"/>
    <property type="evidence" value="ECO:0007669"/>
    <property type="project" value="UniProtKB-EC"/>
</dbReference>
<keyword evidence="7" id="KW-0540">Nuclease</keyword>
<name>D8PMA4_SCHCM</name>
<dbReference type="Gene3D" id="3.30.420.10">
    <property type="entry name" value="Ribonuclease H-like superfamily/Ribonuclease H"/>
    <property type="match status" value="1"/>
</dbReference>
<dbReference type="EMBL" id="GL377302">
    <property type="protein sequence ID" value="EFJ03462.1"/>
    <property type="molecule type" value="Genomic_DNA"/>
</dbReference>
<accession>D8PMA4</accession>
<dbReference type="HOGENOM" id="CLU_030894_0_2_1"/>
<dbReference type="FunFam" id="3.40.970.10:FF:000002">
    <property type="entry name" value="Ribonuclease H"/>
    <property type="match status" value="1"/>
</dbReference>
<keyword evidence="9" id="KW-0255">Endonuclease</keyword>
<dbReference type="InterPro" id="IPR017067">
    <property type="entry name" value="RNase_H1_euk"/>
</dbReference>
<evidence type="ECO:0000259" key="13">
    <source>
        <dbReference type="PROSITE" id="PS50879"/>
    </source>
</evidence>
<evidence type="ECO:0000256" key="9">
    <source>
        <dbReference type="ARBA" id="ARBA00022759"/>
    </source>
</evidence>
<dbReference type="InterPro" id="IPR009027">
    <property type="entry name" value="Ribosomal_bL9/RNase_H1_N"/>
</dbReference>
<dbReference type="Gene3D" id="3.40.970.10">
    <property type="entry name" value="Ribonuclease H1, N-terminal domain"/>
    <property type="match status" value="1"/>
</dbReference>
<evidence type="ECO:0000256" key="1">
    <source>
        <dbReference type="ARBA" id="ARBA00000077"/>
    </source>
</evidence>
<evidence type="ECO:0000256" key="4">
    <source>
        <dbReference type="ARBA" id="ARBA00005300"/>
    </source>
</evidence>
<dbReference type="CDD" id="cd09280">
    <property type="entry name" value="RNase_HI_eukaryote_like"/>
    <property type="match status" value="1"/>
</dbReference>
<organism evidence="15">
    <name type="scientific">Schizophyllum commune (strain H4-8 / FGSC 9210)</name>
    <name type="common">Split gill fungus</name>
    <dbReference type="NCBI Taxonomy" id="578458"/>
    <lineage>
        <taxon>Eukaryota</taxon>
        <taxon>Fungi</taxon>
        <taxon>Dikarya</taxon>
        <taxon>Basidiomycota</taxon>
        <taxon>Agaricomycotina</taxon>
        <taxon>Agaricomycetes</taxon>
        <taxon>Agaricomycetidae</taxon>
        <taxon>Agaricales</taxon>
        <taxon>Schizophyllaceae</taxon>
        <taxon>Schizophyllum</taxon>
    </lineage>
</organism>
<dbReference type="InterPro" id="IPR036397">
    <property type="entry name" value="RNaseH_sf"/>
</dbReference>
<feature type="non-terminal residue" evidence="14">
    <location>
        <position position="266"/>
    </location>
</feature>
<dbReference type="PROSITE" id="PS50879">
    <property type="entry name" value="RNASE_H_1"/>
    <property type="match status" value="1"/>
</dbReference>
<feature type="domain" description="RNase H type-1" evidence="13">
    <location>
        <begin position="117"/>
        <end position="266"/>
    </location>
</feature>
<dbReference type="GO" id="GO:0003676">
    <property type="term" value="F:nucleic acid binding"/>
    <property type="evidence" value="ECO:0007669"/>
    <property type="project" value="InterPro"/>
</dbReference>
<evidence type="ECO:0000256" key="6">
    <source>
        <dbReference type="ARBA" id="ARBA00017721"/>
    </source>
</evidence>
<reference evidence="14 15" key="1">
    <citation type="journal article" date="2010" name="Nat. Biotechnol.">
        <title>Genome sequence of the model mushroom Schizophyllum commune.</title>
        <authorList>
            <person name="Ohm R.A."/>
            <person name="de Jong J.F."/>
            <person name="Lugones L.G."/>
            <person name="Aerts A."/>
            <person name="Kothe E."/>
            <person name="Stajich J.E."/>
            <person name="de Vries R.P."/>
            <person name="Record E."/>
            <person name="Levasseur A."/>
            <person name="Baker S.E."/>
            <person name="Bartholomew K.A."/>
            <person name="Coutinho P.M."/>
            <person name="Erdmann S."/>
            <person name="Fowler T.J."/>
            <person name="Gathman A.C."/>
            <person name="Lombard V."/>
            <person name="Henrissat B."/>
            <person name="Knabe N."/>
            <person name="Kuees U."/>
            <person name="Lilly W.W."/>
            <person name="Lindquist E."/>
            <person name="Lucas S."/>
            <person name="Magnuson J.K."/>
            <person name="Piumi F."/>
            <person name="Raudaskoski M."/>
            <person name="Salamov A."/>
            <person name="Schmutz J."/>
            <person name="Schwarze F.W.M.R."/>
            <person name="vanKuyk P.A."/>
            <person name="Horton J.S."/>
            <person name="Grigoriev I.V."/>
            <person name="Woesten H.A.B."/>
        </authorList>
    </citation>
    <scope>NUCLEOTIDE SEQUENCE [LARGE SCALE GENOMIC DNA]</scope>
    <source>
        <strain evidence="15">H4-8 / FGSC 9210</strain>
    </source>
</reference>